<evidence type="ECO:0000313" key="7">
    <source>
        <dbReference type="EMBL" id="EXV01531.1"/>
    </source>
</evidence>
<dbReference type="eggNOG" id="ENOG502SNJ3">
    <property type="taxonomic scope" value="Eukaryota"/>
</dbReference>
<organism evidence="7 8">
    <name type="scientific">Metarhizium robertsii</name>
    <dbReference type="NCBI Taxonomy" id="568076"/>
    <lineage>
        <taxon>Eukaryota</taxon>
        <taxon>Fungi</taxon>
        <taxon>Dikarya</taxon>
        <taxon>Ascomycota</taxon>
        <taxon>Pezizomycotina</taxon>
        <taxon>Sordariomycetes</taxon>
        <taxon>Hypocreomycetidae</taxon>
        <taxon>Hypocreales</taxon>
        <taxon>Clavicipitaceae</taxon>
        <taxon>Metarhizium</taxon>
    </lineage>
</organism>
<dbReference type="InterPro" id="IPR039020">
    <property type="entry name" value="PaxB-like"/>
</dbReference>
<gene>
    <name evidence="7" type="ORF">X797_005047</name>
</gene>
<evidence type="ECO:0000256" key="3">
    <source>
        <dbReference type="ARBA" id="ARBA00022692"/>
    </source>
</evidence>
<evidence type="ECO:0000256" key="5">
    <source>
        <dbReference type="ARBA" id="ARBA00023136"/>
    </source>
</evidence>
<evidence type="ECO:0000256" key="1">
    <source>
        <dbReference type="ARBA" id="ARBA00004141"/>
    </source>
</evidence>
<dbReference type="GO" id="GO:0016020">
    <property type="term" value="C:membrane"/>
    <property type="evidence" value="ECO:0007669"/>
    <property type="project" value="UniProtKB-SubCell"/>
</dbReference>
<feature type="transmembrane region" description="Helical" evidence="6">
    <location>
        <begin position="182"/>
        <end position="204"/>
    </location>
</feature>
<keyword evidence="3 6" id="KW-0812">Transmembrane</keyword>
<evidence type="ECO:0000256" key="4">
    <source>
        <dbReference type="ARBA" id="ARBA00022989"/>
    </source>
</evidence>
<dbReference type="Pfam" id="PF25129">
    <property type="entry name" value="Pyr4-TMTC"/>
    <property type="match status" value="1"/>
</dbReference>
<dbReference type="GO" id="GO:0016829">
    <property type="term" value="F:lyase activity"/>
    <property type="evidence" value="ECO:0007669"/>
    <property type="project" value="InterPro"/>
</dbReference>
<dbReference type="PANTHER" id="PTHR42038:SF4">
    <property type="entry name" value="INTEGRAL MEMBRANE PROTEIN"/>
    <property type="match status" value="1"/>
</dbReference>
<feature type="transmembrane region" description="Helical" evidence="6">
    <location>
        <begin position="35"/>
        <end position="53"/>
    </location>
</feature>
<evidence type="ECO:0000256" key="2">
    <source>
        <dbReference type="ARBA" id="ARBA00006757"/>
    </source>
</evidence>
<feature type="transmembrane region" description="Helical" evidence="6">
    <location>
        <begin position="149"/>
        <end position="170"/>
    </location>
</feature>
<dbReference type="AlphaFoldDB" id="A0A0A1UW11"/>
<dbReference type="EMBL" id="JELW01000007">
    <property type="protein sequence ID" value="EXV01531.1"/>
    <property type="molecule type" value="Genomic_DNA"/>
</dbReference>
<protein>
    <submittedName>
        <fullName evidence="7">Uncharacterized protein</fullName>
    </submittedName>
</protein>
<dbReference type="PANTHER" id="PTHR42038">
    <property type="match status" value="1"/>
</dbReference>
<evidence type="ECO:0000256" key="6">
    <source>
        <dbReference type="SAM" id="Phobius"/>
    </source>
</evidence>
<keyword evidence="5 6" id="KW-0472">Membrane</keyword>
<dbReference type="Proteomes" id="UP000030151">
    <property type="component" value="Unassembled WGS sequence"/>
</dbReference>
<dbReference type="HOGENOM" id="CLU_087059_2_0_1"/>
<name>A0A0A1UW11_9HYPO</name>
<keyword evidence="4 6" id="KW-1133">Transmembrane helix</keyword>
<reference evidence="7 8" key="1">
    <citation type="submission" date="2014-02" db="EMBL/GenBank/DDBJ databases">
        <title>The genome sequence of the entomopathogenic fungus Metarhizium robertsii ARSEF 2575.</title>
        <authorList>
            <person name="Giuliano Garisto Donzelli B."/>
            <person name="Roe B.A."/>
            <person name="Macmil S.L."/>
            <person name="Krasnoff S.B."/>
            <person name="Gibson D.M."/>
        </authorList>
    </citation>
    <scope>NUCLEOTIDE SEQUENCE [LARGE SCALE GENOMIC DNA]</scope>
    <source>
        <strain evidence="7 8">ARSEF 2575</strain>
    </source>
</reference>
<comment type="subcellular location">
    <subcellularLocation>
        <location evidence="1">Membrane</location>
        <topology evidence="1">Multi-pass membrane protein</topology>
    </subcellularLocation>
</comment>
<feature type="transmembrane region" description="Helical" evidence="6">
    <location>
        <begin position="119"/>
        <end position="137"/>
    </location>
</feature>
<sequence length="254" mass="29729">MAFEWASWLENNHIIVHAADLQLNPPQSYLFVQDFLIILCALLYCFCYVFYTLRTKRDRFLAGPVDLLFGNLAYELYYPFVMARGKLELAGCLVWLLLDVRFVYTAIKYTCPPGTRLKVTLRCALSTLALTAVYYLLGLYFPDDGEQVTAYWTGWLLELGIGWCEVLYLWKHAHTKGQSLEIWCRVVRFCGVLSAMAVFFWRYLNVPQNWAYVVSWPSIVLVVLNVVPELMYPFLYRRAERKMREAAVQKEKTY</sequence>
<feature type="transmembrane region" description="Helical" evidence="6">
    <location>
        <begin position="210"/>
        <end position="235"/>
    </location>
</feature>
<accession>A0A0A1UW11</accession>
<comment type="caution">
    <text evidence="7">The sequence shown here is derived from an EMBL/GenBank/DDBJ whole genome shotgun (WGS) entry which is preliminary data.</text>
</comment>
<dbReference type="OrthoDB" id="4945768at2759"/>
<comment type="similarity">
    <text evidence="2">Belongs to the paxB family.</text>
</comment>
<proteinExistence type="inferred from homology"/>
<evidence type="ECO:0000313" key="8">
    <source>
        <dbReference type="Proteomes" id="UP000030151"/>
    </source>
</evidence>